<keyword evidence="8" id="KW-0472">Membrane</keyword>
<evidence type="ECO:0000256" key="8">
    <source>
        <dbReference type="ARBA" id="ARBA00023136"/>
    </source>
</evidence>
<keyword evidence="5" id="KW-0547">Nucleotide-binding</keyword>
<evidence type="ECO:0000256" key="5">
    <source>
        <dbReference type="ARBA" id="ARBA00022741"/>
    </source>
</evidence>
<comment type="similarity">
    <text evidence="2">Belongs to the ABC transporter superfamily.</text>
</comment>
<dbReference type="InterPro" id="IPR003439">
    <property type="entry name" value="ABC_transporter-like_ATP-bd"/>
</dbReference>
<comment type="subcellular location">
    <subcellularLocation>
        <location evidence="1">Cell membrane</location>
        <topology evidence="1">Peripheral membrane protein</topology>
    </subcellularLocation>
</comment>
<accession>A0ABP2YRX6</accession>
<dbReference type="SMART" id="SM00382">
    <property type="entry name" value="AAA"/>
    <property type="match status" value="2"/>
</dbReference>
<keyword evidence="3" id="KW-0813">Transport</keyword>
<dbReference type="GO" id="GO:0005524">
    <property type="term" value="F:ATP binding"/>
    <property type="evidence" value="ECO:0007669"/>
    <property type="project" value="UniProtKB-KW"/>
</dbReference>
<evidence type="ECO:0000256" key="7">
    <source>
        <dbReference type="ARBA" id="ARBA00022967"/>
    </source>
</evidence>
<evidence type="ECO:0000256" key="2">
    <source>
        <dbReference type="ARBA" id="ARBA00005417"/>
    </source>
</evidence>
<dbReference type="RefSeq" id="WP_023015949.1">
    <property type="nucleotide sequence ID" value="NZ_AXDY01000009.1"/>
</dbReference>
<dbReference type="CDD" id="cd03225">
    <property type="entry name" value="ABC_cobalt_CbiO_domain1"/>
    <property type="match status" value="2"/>
</dbReference>
<dbReference type="Pfam" id="PF00005">
    <property type="entry name" value="ABC_tran"/>
    <property type="match status" value="2"/>
</dbReference>
<dbReference type="EMBL" id="AXDY01000009">
    <property type="protein sequence ID" value="ERS92843.1"/>
    <property type="molecule type" value="Genomic_DNA"/>
</dbReference>
<feature type="domain" description="ABC transporter" evidence="9">
    <location>
        <begin position="244"/>
        <end position="469"/>
    </location>
</feature>
<protein>
    <submittedName>
        <fullName evidence="10">ABC transporter ATP-binding protein</fullName>
    </submittedName>
</protein>
<proteinExistence type="inferred from homology"/>
<evidence type="ECO:0000313" key="10">
    <source>
        <dbReference type="EMBL" id="ERS92843.1"/>
    </source>
</evidence>
<keyword evidence="7" id="KW-1278">Translocase</keyword>
<dbReference type="GeneID" id="77332015"/>
<dbReference type="Gene3D" id="3.40.50.300">
    <property type="entry name" value="P-loop containing nucleotide triphosphate hydrolases"/>
    <property type="match status" value="2"/>
</dbReference>
<dbReference type="InterPro" id="IPR017871">
    <property type="entry name" value="ABC_transporter-like_CS"/>
</dbReference>
<evidence type="ECO:0000256" key="1">
    <source>
        <dbReference type="ARBA" id="ARBA00004202"/>
    </source>
</evidence>
<dbReference type="SUPFAM" id="SSF52540">
    <property type="entry name" value="P-loop containing nucleoside triphosphate hydrolases"/>
    <property type="match status" value="2"/>
</dbReference>
<evidence type="ECO:0000259" key="9">
    <source>
        <dbReference type="PROSITE" id="PS50893"/>
    </source>
</evidence>
<dbReference type="InterPro" id="IPR027417">
    <property type="entry name" value="P-loop_NTPase"/>
</dbReference>
<evidence type="ECO:0000313" key="11">
    <source>
        <dbReference type="Proteomes" id="UP000017131"/>
    </source>
</evidence>
<dbReference type="PROSITE" id="PS00211">
    <property type="entry name" value="ABC_TRANSPORTER_1"/>
    <property type="match status" value="1"/>
</dbReference>
<evidence type="ECO:0000256" key="4">
    <source>
        <dbReference type="ARBA" id="ARBA00022475"/>
    </source>
</evidence>
<name>A0ABP2YRX6_STASI</name>
<dbReference type="Proteomes" id="UP000017131">
    <property type="component" value="Unassembled WGS sequence"/>
</dbReference>
<comment type="caution">
    <text evidence="10">The sequence shown here is derived from an EMBL/GenBank/DDBJ whole genome shotgun (WGS) entry which is preliminary data.</text>
</comment>
<dbReference type="InterPro" id="IPR003593">
    <property type="entry name" value="AAA+_ATPase"/>
</dbReference>
<evidence type="ECO:0000256" key="6">
    <source>
        <dbReference type="ARBA" id="ARBA00022840"/>
    </source>
</evidence>
<keyword evidence="4" id="KW-1003">Cell membrane</keyword>
<keyword evidence="11" id="KW-1185">Reference proteome</keyword>
<sequence length="469" mass="53419">MLLAQNLRLKYPNAPDKIFDGLDIEIPDKQKVLLLGPSGCGKSTLLNVLSGIVPNLIELPMKYDALEVDLNSGVIFQDPDTQFCMPKVYEELAFVLENKQVPRKEMDALIQQALASVDLDVGPKQTVQQLSGGMKQKLAIAETVLQEADTLFLDEPTAMLDVDATEDLWNQIKDMWQEQTVLIVEHKVEHIWEHVDRVILMNHHGEIIADDTPQVILHQHEDLLTEYGVWHPKAWDHAPKAELLPNKDITSRFKYENGEVIRGKKTLIQVPELTIGDGEWITITGKNGAGKTTLLESMMQLIKYRGEMSYDGQPLHKIKEAAKHMYLVYQNPELQFITNSVYEEIFINFSGESAKAETEKLIELLNLEAVRDQHPFELSMGQKRRLSVATALSSRADIILLDEPTFGLDSHNTFNLLNLFQQRVAQGQTIIMVTHDPHIIERYPTRRIELRDHMLCEDVLFEMEGETNV</sequence>
<organism evidence="10 11">
    <name type="scientific">Staphylococcus simulans UMC-CNS-990</name>
    <dbReference type="NCBI Taxonomy" id="1405498"/>
    <lineage>
        <taxon>Bacteria</taxon>
        <taxon>Bacillati</taxon>
        <taxon>Bacillota</taxon>
        <taxon>Bacilli</taxon>
        <taxon>Bacillales</taxon>
        <taxon>Staphylococcaceae</taxon>
        <taxon>Staphylococcus</taxon>
    </lineage>
</organism>
<dbReference type="InterPro" id="IPR050095">
    <property type="entry name" value="ECF_ABC_transporter_ATP-bd"/>
</dbReference>
<feature type="domain" description="ABC transporter" evidence="9">
    <location>
        <begin position="2"/>
        <end position="228"/>
    </location>
</feature>
<dbReference type="PANTHER" id="PTHR43553">
    <property type="entry name" value="HEAVY METAL TRANSPORTER"/>
    <property type="match status" value="1"/>
</dbReference>
<dbReference type="PROSITE" id="PS50893">
    <property type="entry name" value="ABC_TRANSPORTER_2"/>
    <property type="match status" value="2"/>
</dbReference>
<dbReference type="InterPro" id="IPR015856">
    <property type="entry name" value="ABC_transpr_CbiO/EcfA_su"/>
</dbReference>
<reference evidence="10 11" key="1">
    <citation type="journal article" date="2013" name="Genome Announc.">
        <title>Draft Genome Sequence of Staphylococcus simulans UMC-CNS-990, Isolated from a Case of Chronic Bovine Mastitis.</title>
        <authorList>
            <person name="Calcutt M.J."/>
            <person name="Foecking M.F."/>
            <person name="Hsieh H.Y."/>
            <person name="Perry J."/>
            <person name="Stewart G.C."/>
            <person name="Middleton J.R."/>
        </authorList>
    </citation>
    <scope>NUCLEOTIDE SEQUENCE [LARGE SCALE GENOMIC DNA]</scope>
    <source>
        <strain evidence="10 11">UMC-CNS-990</strain>
    </source>
</reference>
<keyword evidence="6 10" id="KW-0067">ATP-binding</keyword>
<evidence type="ECO:0000256" key="3">
    <source>
        <dbReference type="ARBA" id="ARBA00022448"/>
    </source>
</evidence>
<gene>
    <name evidence="10" type="ORF">SSIM_10125</name>
</gene>